<gene>
    <name evidence="2" type="ORF">SAMN05421854_110214</name>
</gene>
<dbReference type="OrthoDB" id="3633327at2"/>
<feature type="region of interest" description="Disordered" evidence="1">
    <location>
        <begin position="1"/>
        <end position="35"/>
    </location>
</feature>
<sequence length="485" mass="53437">MTEPEQPPAFLGFAGRPVPPPPPETYDYDGYDAPAPGETDAVETHFHDVGKADGDFLADQMTRMHRDLNYRPFDLDAEIDRYDPQQNWATGIEPEDHTWLYTSALIGRLAHRADLLRELNRNDSEPSPFLDPAQHAPELARLRDQTRDLSAPMELADRFDDVVRKLAENTGRPLPWRLEQDDRRREWAVRDHAAMEDLTAAIDHYQLHLALPWLHSDNPAEQSAERDRRTARVAALDTQNHILVEYLTADRAQVVQALLPDSSTRWNLYALTSLPDPPAPDSLVFRQLKTAADELLTALLHPAARADAATVGPLADRLAELRERDPALVRELPPLQAGLVRNAHIVQARARGENDQSAAPVRPPAPERDQAARPDEQPRRGAARQGADPVRRDDAALDAFFGTFPELLPPDRREAVAESTGAQEFPRGDGAGPVRFAGPHGGARDAADPTHAPRAPVTPARAARPGTAASRHGGPAHPPGTGRAR</sequence>
<organism evidence="2 3">
    <name type="scientific">Amycolatopsis rubida</name>
    <dbReference type="NCBI Taxonomy" id="112413"/>
    <lineage>
        <taxon>Bacteria</taxon>
        <taxon>Bacillati</taxon>
        <taxon>Actinomycetota</taxon>
        <taxon>Actinomycetes</taxon>
        <taxon>Pseudonocardiales</taxon>
        <taxon>Pseudonocardiaceae</taxon>
        <taxon>Amycolatopsis</taxon>
    </lineage>
</organism>
<evidence type="ECO:0000313" key="2">
    <source>
        <dbReference type="EMBL" id="SFQ31029.1"/>
    </source>
</evidence>
<dbReference type="STRING" id="112413.SAMN05421854_110214"/>
<feature type="region of interest" description="Disordered" evidence="1">
    <location>
        <begin position="350"/>
        <end position="485"/>
    </location>
</feature>
<evidence type="ECO:0000313" key="3">
    <source>
        <dbReference type="Proteomes" id="UP000199137"/>
    </source>
</evidence>
<reference evidence="3" key="1">
    <citation type="submission" date="2016-10" db="EMBL/GenBank/DDBJ databases">
        <authorList>
            <person name="Varghese N."/>
            <person name="Submissions S."/>
        </authorList>
    </citation>
    <scope>NUCLEOTIDE SEQUENCE [LARGE SCALE GENOMIC DNA]</scope>
    <source>
        <strain evidence="3">DSM 44637</strain>
    </source>
</reference>
<evidence type="ECO:0000256" key="1">
    <source>
        <dbReference type="SAM" id="MobiDB-lite"/>
    </source>
</evidence>
<dbReference type="RefSeq" id="WP_093575748.1">
    <property type="nucleotide sequence ID" value="NZ_FOWC01000010.1"/>
</dbReference>
<feature type="compositionally biased region" description="Basic and acidic residues" evidence="1">
    <location>
        <begin position="365"/>
        <end position="379"/>
    </location>
</feature>
<proteinExistence type="predicted"/>
<dbReference type="Proteomes" id="UP000199137">
    <property type="component" value="Unassembled WGS sequence"/>
</dbReference>
<feature type="compositionally biased region" description="Low complexity" evidence="1">
    <location>
        <begin position="449"/>
        <end position="469"/>
    </location>
</feature>
<protein>
    <submittedName>
        <fullName evidence="2">Uncharacterized protein</fullName>
    </submittedName>
</protein>
<name>A0A1I5XGD6_9PSEU</name>
<dbReference type="AlphaFoldDB" id="A0A1I5XGD6"/>
<dbReference type="EMBL" id="FOWC01000010">
    <property type="protein sequence ID" value="SFQ31029.1"/>
    <property type="molecule type" value="Genomic_DNA"/>
</dbReference>
<accession>A0A1I5XGD6</accession>